<keyword evidence="3 5" id="KW-0238">DNA-binding</keyword>
<dbReference type="Pfam" id="PF13102">
    <property type="entry name" value="Phage_int_SAM_5"/>
    <property type="match status" value="1"/>
</dbReference>
<dbReference type="Proteomes" id="UP001055048">
    <property type="component" value="Unassembled WGS sequence"/>
</dbReference>
<proteinExistence type="inferred from homology"/>
<dbReference type="InterPro" id="IPR011010">
    <property type="entry name" value="DNA_brk_join_enz"/>
</dbReference>
<dbReference type="InterPro" id="IPR002104">
    <property type="entry name" value="Integrase_catalytic"/>
</dbReference>
<organism evidence="7 8">
    <name type="scientific">Bacteroides uniformis</name>
    <dbReference type="NCBI Taxonomy" id="820"/>
    <lineage>
        <taxon>Bacteria</taxon>
        <taxon>Pseudomonadati</taxon>
        <taxon>Bacteroidota</taxon>
        <taxon>Bacteroidia</taxon>
        <taxon>Bacteroidales</taxon>
        <taxon>Bacteroidaceae</taxon>
        <taxon>Bacteroides</taxon>
    </lineage>
</organism>
<dbReference type="InterPro" id="IPR050090">
    <property type="entry name" value="Tyrosine_recombinase_XerCD"/>
</dbReference>
<dbReference type="InterPro" id="IPR010998">
    <property type="entry name" value="Integrase_recombinase_N"/>
</dbReference>
<comment type="caution">
    <text evidence="7">The sequence shown here is derived from an EMBL/GenBank/DDBJ whole genome shotgun (WGS) entry which is preliminary data.</text>
</comment>
<sequence length="319" mass="36457">MERTTRPAGSSAGKEKKGFCRLVVERIGHFERLGKKKTADNYACALRHFRQFKRGKDIAVEELSAAEMIDFQAYLISEGLKMNTVSLYNRELRAVYHYALDEEIIQTDRRPFRKSFTGRERTRKRAVDGGVVKRLVSLSLVGRGMLGFARDLFLFSIYMQGMPFVDMAHLRKDQIRNGCVIYQRRKTNRQLKVKIHPQAQAIIDKYRVVEPDCPYLFPILYDPKKRKERKYSSALRVHNKRLCRLSVLLGLDDPLTSYVARHTWASLARRCGTSDTVISEAMGHSHVGVTTIYLASLDTGTVALANRRVITSLVGKLVT</sequence>
<keyword evidence="2" id="KW-0229">DNA integration</keyword>
<evidence type="ECO:0000256" key="5">
    <source>
        <dbReference type="PROSITE-ProRule" id="PRU01248"/>
    </source>
</evidence>
<keyword evidence="4" id="KW-0233">DNA recombination</keyword>
<feature type="domain" description="Core-binding (CB)" evidence="6">
    <location>
        <begin position="17"/>
        <end position="100"/>
    </location>
</feature>
<name>A0AA37JSQ9_BACUN</name>
<dbReference type="PANTHER" id="PTHR30349">
    <property type="entry name" value="PHAGE INTEGRASE-RELATED"/>
    <property type="match status" value="1"/>
</dbReference>
<dbReference type="InterPro" id="IPR044068">
    <property type="entry name" value="CB"/>
</dbReference>
<dbReference type="AlphaFoldDB" id="A0AA37JSQ9"/>
<accession>A0AA37JSQ9</accession>
<dbReference type="Pfam" id="PF00589">
    <property type="entry name" value="Phage_integrase"/>
    <property type="match status" value="1"/>
</dbReference>
<evidence type="ECO:0000256" key="4">
    <source>
        <dbReference type="ARBA" id="ARBA00023172"/>
    </source>
</evidence>
<dbReference type="PANTHER" id="PTHR30349:SF64">
    <property type="entry name" value="PROPHAGE INTEGRASE INTD-RELATED"/>
    <property type="match status" value="1"/>
</dbReference>
<dbReference type="SUPFAM" id="SSF56349">
    <property type="entry name" value="DNA breaking-rejoining enzymes"/>
    <property type="match status" value="1"/>
</dbReference>
<evidence type="ECO:0000256" key="1">
    <source>
        <dbReference type="ARBA" id="ARBA00008857"/>
    </source>
</evidence>
<dbReference type="EMBL" id="BQNL01000001">
    <property type="protein sequence ID" value="GKH13577.1"/>
    <property type="molecule type" value="Genomic_DNA"/>
</dbReference>
<evidence type="ECO:0000256" key="3">
    <source>
        <dbReference type="ARBA" id="ARBA00023125"/>
    </source>
</evidence>
<dbReference type="GO" id="GO:0003677">
    <property type="term" value="F:DNA binding"/>
    <property type="evidence" value="ECO:0007669"/>
    <property type="project" value="UniProtKB-UniRule"/>
</dbReference>
<dbReference type="GO" id="GO:0015074">
    <property type="term" value="P:DNA integration"/>
    <property type="evidence" value="ECO:0007669"/>
    <property type="project" value="UniProtKB-KW"/>
</dbReference>
<dbReference type="CDD" id="cd01185">
    <property type="entry name" value="INTN1_C_like"/>
    <property type="match status" value="1"/>
</dbReference>
<gene>
    <name evidence="7" type="ORF">CE91St12_17870</name>
</gene>
<dbReference type="GO" id="GO:0006310">
    <property type="term" value="P:DNA recombination"/>
    <property type="evidence" value="ECO:0007669"/>
    <property type="project" value="UniProtKB-KW"/>
</dbReference>
<evidence type="ECO:0000256" key="2">
    <source>
        <dbReference type="ARBA" id="ARBA00022908"/>
    </source>
</evidence>
<dbReference type="InterPro" id="IPR025269">
    <property type="entry name" value="SAM-like_dom"/>
</dbReference>
<evidence type="ECO:0000259" key="6">
    <source>
        <dbReference type="PROSITE" id="PS51900"/>
    </source>
</evidence>
<dbReference type="InterPro" id="IPR013762">
    <property type="entry name" value="Integrase-like_cat_sf"/>
</dbReference>
<protein>
    <recommendedName>
        <fullName evidence="6">Core-binding (CB) domain-containing protein</fullName>
    </recommendedName>
</protein>
<evidence type="ECO:0000313" key="8">
    <source>
        <dbReference type="Proteomes" id="UP001055048"/>
    </source>
</evidence>
<dbReference type="RefSeq" id="WP_244074472.1">
    <property type="nucleotide sequence ID" value="NZ_BQNL01000001.1"/>
</dbReference>
<dbReference type="Gene3D" id="1.10.443.10">
    <property type="entry name" value="Intergrase catalytic core"/>
    <property type="match status" value="1"/>
</dbReference>
<comment type="similarity">
    <text evidence="1">Belongs to the 'phage' integrase family.</text>
</comment>
<reference evidence="7" key="1">
    <citation type="submission" date="2022-01" db="EMBL/GenBank/DDBJ databases">
        <title>Novel bile acid biosynthetic pathways are enriched in the microbiome of centenarians.</title>
        <authorList>
            <person name="Sato Y."/>
            <person name="Atarashi K."/>
            <person name="Plichta R.D."/>
            <person name="Arai Y."/>
            <person name="Sasajima S."/>
            <person name="Kearney M.S."/>
            <person name="Suda W."/>
            <person name="Takeshita K."/>
            <person name="Sasaki T."/>
            <person name="Okamoto S."/>
            <person name="Skelly N.A."/>
            <person name="Okamura Y."/>
            <person name="Vlamakis H."/>
            <person name="Li Y."/>
            <person name="Tanoue T."/>
            <person name="Takei H."/>
            <person name="Nittono H."/>
            <person name="Narushima S."/>
            <person name="Irie J."/>
            <person name="Itoh H."/>
            <person name="Moriya K."/>
            <person name="Sugiura Y."/>
            <person name="Suematsu M."/>
            <person name="Moritoki N."/>
            <person name="Shibata S."/>
            <person name="Littman R.D."/>
            <person name="Fischbach A.M."/>
            <person name="Uwamino Y."/>
            <person name="Inoue T."/>
            <person name="Honda A."/>
            <person name="Hattori M."/>
            <person name="Murai T."/>
            <person name="Xavier J.R."/>
            <person name="Hirose N."/>
            <person name="Honda K."/>
        </authorList>
    </citation>
    <scope>NUCLEOTIDE SEQUENCE</scope>
    <source>
        <strain evidence="7">CE91-St12</strain>
    </source>
</reference>
<evidence type="ECO:0000313" key="7">
    <source>
        <dbReference type="EMBL" id="GKH13577.1"/>
    </source>
</evidence>
<dbReference type="PROSITE" id="PS51900">
    <property type="entry name" value="CB"/>
    <property type="match status" value="1"/>
</dbReference>
<dbReference type="Gene3D" id="1.10.150.130">
    <property type="match status" value="1"/>
</dbReference>